<evidence type="ECO:0000256" key="4">
    <source>
        <dbReference type="ARBA" id="ARBA00022723"/>
    </source>
</evidence>
<dbReference type="GO" id="GO:0003824">
    <property type="term" value="F:catalytic activity"/>
    <property type="evidence" value="ECO:0007669"/>
    <property type="project" value="InterPro"/>
</dbReference>
<evidence type="ECO:0000256" key="6">
    <source>
        <dbReference type="ARBA" id="ARBA00023014"/>
    </source>
</evidence>
<name>A0A432YYN2_9GAMM</name>
<dbReference type="GO" id="GO:0051539">
    <property type="term" value="F:4 iron, 4 sulfur cluster binding"/>
    <property type="evidence" value="ECO:0007669"/>
    <property type="project" value="UniProtKB-KW"/>
</dbReference>
<accession>A0A432YYN2</accession>
<proteinExistence type="predicted"/>
<dbReference type="Pfam" id="PF04055">
    <property type="entry name" value="Radical_SAM"/>
    <property type="match status" value="1"/>
</dbReference>
<evidence type="ECO:0000256" key="2">
    <source>
        <dbReference type="ARBA" id="ARBA00022485"/>
    </source>
</evidence>
<protein>
    <submittedName>
        <fullName evidence="8">2-iminoacetate synthase ThiH</fullName>
    </submittedName>
</protein>
<evidence type="ECO:0000313" key="9">
    <source>
        <dbReference type="Proteomes" id="UP000288058"/>
    </source>
</evidence>
<dbReference type="InterPro" id="IPR012726">
    <property type="entry name" value="ThiH"/>
</dbReference>
<dbReference type="EMBL" id="PIQC01000005">
    <property type="protein sequence ID" value="RUO68740.1"/>
    <property type="molecule type" value="Genomic_DNA"/>
</dbReference>
<dbReference type="SFLD" id="SFLDG01060">
    <property type="entry name" value="BATS_domain_containing"/>
    <property type="match status" value="1"/>
</dbReference>
<dbReference type="InterPro" id="IPR058240">
    <property type="entry name" value="rSAM_sf"/>
</dbReference>
<keyword evidence="4" id="KW-0479">Metal-binding</keyword>
<keyword evidence="5" id="KW-0408">Iron</keyword>
<evidence type="ECO:0000313" key="8">
    <source>
        <dbReference type="EMBL" id="RUO68740.1"/>
    </source>
</evidence>
<keyword evidence="9" id="KW-1185">Reference proteome</keyword>
<dbReference type="GO" id="GO:0005506">
    <property type="term" value="F:iron ion binding"/>
    <property type="evidence" value="ECO:0007669"/>
    <property type="project" value="InterPro"/>
</dbReference>
<dbReference type="PANTHER" id="PTHR43583:SF1">
    <property type="entry name" value="2-IMINOACETATE SYNTHASE"/>
    <property type="match status" value="1"/>
</dbReference>
<dbReference type="CDD" id="cd01335">
    <property type="entry name" value="Radical_SAM"/>
    <property type="match status" value="1"/>
</dbReference>
<evidence type="ECO:0000256" key="1">
    <source>
        <dbReference type="ARBA" id="ARBA00001966"/>
    </source>
</evidence>
<dbReference type="AlphaFoldDB" id="A0A432YYN2"/>
<comment type="caution">
    <text evidence="8">The sequence shown here is derived from an EMBL/GenBank/DDBJ whole genome shotgun (WGS) entry which is preliminary data.</text>
</comment>
<dbReference type="Gene3D" id="3.20.20.70">
    <property type="entry name" value="Aldolase class I"/>
    <property type="match status" value="1"/>
</dbReference>
<dbReference type="InterPro" id="IPR034428">
    <property type="entry name" value="ThiH/NoCL/HydG-like"/>
</dbReference>
<dbReference type="SFLD" id="SFLDF00301">
    <property type="entry name" value="2-iminoacetate_synthase_(ThiH)"/>
    <property type="match status" value="1"/>
</dbReference>
<dbReference type="SMART" id="SM00876">
    <property type="entry name" value="BATS"/>
    <property type="match status" value="1"/>
</dbReference>
<dbReference type="OrthoDB" id="9801120at2"/>
<dbReference type="PANTHER" id="PTHR43583">
    <property type="entry name" value="2-IMINOACETATE SYNTHASE"/>
    <property type="match status" value="1"/>
</dbReference>
<keyword evidence="3" id="KW-0949">S-adenosyl-L-methionine</keyword>
<keyword evidence="6" id="KW-0411">Iron-sulfur</keyword>
<dbReference type="Pfam" id="PF06968">
    <property type="entry name" value="BATS"/>
    <property type="match status" value="1"/>
</dbReference>
<evidence type="ECO:0000256" key="5">
    <source>
        <dbReference type="ARBA" id="ARBA00023004"/>
    </source>
</evidence>
<feature type="domain" description="Biotin and thiamin synthesis-associated" evidence="7">
    <location>
        <begin position="256"/>
        <end position="359"/>
    </location>
</feature>
<dbReference type="InterPro" id="IPR013785">
    <property type="entry name" value="Aldolase_TIM"/>
</dbReference>
<dbReference type="GO" id="GO:0009228">
    <property type="term" value="P:thiamine biosynthetic process"/>
    <property type="evidence" value="ECO:0007669"/>
    <property type="project" value="InterPro"/>
</dbReference>
<dbReference type="SFLD" id="SFLDG01081">
    <property type="entry name" value="cleavage_of_the_Ca-Cb_bond_in"/>
    <property type="match status" value="1"/>
</dbReference>
<dbReference type="NCBIfam" id="TIGR02351">
    <property type="entry name" value="thiH"/>
    <property type="match status" value="1"/>
</dbReference>
<evidence type="ECO:0000259" key="7">
    <source>
        <dbReference type="SMART" id="SM00876"/>
    </source>
</evidence>
<dbReference type="InterPro" id="IPR007197">
    <property type="entry name" value="rSAM"/>
</dbReference>
<evidence type="ECO:0000256" key="3">
    <source>
        <dbReference type="ARBA" id="ARBA00022691"/>
    </source>
</evidence>
<sequence length="380" mass="43656">MSFYTTWEQNSWDNTRLQLYSKNAADVETALNKKHLNTDDFMALLSPAAEPYLPFMAERSQQLTRQRFGNTLQLFIPLYLSNLCANDCSYCGFSMSNRLKRKTLSPIEIEQECQAIKAKGFDTLLIVTGEHETKVGIDYFRQALPIIKRYFSYVMFEVQPLATHEYAELRTLGLDAVMVYQETYQAATYAKHHLKGKKRDFRWRLETPDRLGECGIDKMGLGSLIGLEDWRIDSTFTALHLDYLRRRYWRSRYSLSFPRLRPCAGGVDNAKTISDKQLVQLICAYRLRFPDVELSLSTREQQALRDGLFRLGVTSVSAESKTQPGGYANGKQELEQFSIDDDRPVSEVAQAIKAKGLQPVWQDWLNELSAMPPETFSSPE</sequence>
<reference evidence="9" key="1">
    <citation type="journal article" date="2018" name="Front. Microbiol.">
        <title>Genome-Based Analysis Reveals the Taxonomy and Diversity of the Family Idiomarinaceae.</title>
        <authorList>
            <person name="Liu Y."/>
            <person name="Lai Q."/>
            <person name="Shao Z."/>
        </authorList>
    </citation>
    <scope>NUCLEOTIDE SEQUENCE [LARGE SCALE GENOMIC DNA]</scope>
    <source>
        <strain evidence="9">R22</strain>
    </source>
</reference>
<dbReference type="Proteomes" id="UP000288058">
    <property type="component" value="Unassembled WGS sequence"/>
</dbReference>
<dbReference type="SFLD" id="SFLDS00029">
    <property type="entry name" value="Radical_SAM"/>
    <property type="match status" value="1"/>
</dbReference>
<dbReference type="RefSeq" id="WP_126781763.1">
    <property type="nucleotide sequence ID" value="NZ_PIQC01000005.1"/>
</dbReference>
<comment type="cofactor">
    <cofactor evidence="1">
        <name>[4Fe-4S] cluster</name>
        <dbReference type="ChEBI" id="CHEBI:49883"/>
    </cofactor>
</comment>
<gene>
    <name evidence="8" type="ORF">CWI78_07420</name>
</gene>
<dbReference type="SUPFAM" id="SSF102114">
    <property type="entry name" value="Radical SAM enzymes"/>
    <property type="match status" value="1"/>
</dbReference>
<keyword evidence="2" id="KW-0004">4Fe-4S</keyword>
<dbReference type="InterPro" id="IPR010722">
    <property type="entry name" value="BATS_dom"/>
</dbReference>
<organism evidence="8 9">
    <name type="scientific">Idiomarina ramblicola</name>
    <dbReference type="NCBI Taxonomy" id="263724"/>
    <lineage>
        <taxon>Bacteria</taxon>
        <taxon>Pseudomonadati</taxon>
        <taxon>Pseudomonadota</taxon>
        <taxon>Gammaproteobacteria</taxon>
        <taxon>Alteromonadales</taxon>
        <taxon>Idiomarinaceae</taxon>
        <taxon>Idiomarina</taxon>
    </lineage>
</organism>